<protein>
    <submittedName>
        <fullName evidence="1">Uncharacterized protein</fullName>
    </submittedName>
</protein>
<name>A0A804PZP8_MAIZE</name>
<dbReference type="EnsemblPlants" id="Zm00001eb286100_T001">
    <property type="protein sequence ID" value="Zm00001eb286100_P001"/>
    <property type="gene ID" value="Zm00001eb286100"/>
</dbReference>
<reference evidence="1" key="2">
    <citation type="submission" date="2019-07" db="EMBL/GenBank/DDBJ databases">
        <authorList>
            <person name="Seetharam A."/>
            <person name="Woodhouse M."/>
            <person name="Cannon E."/>
        </authorList>
    </citation>
    <scope>NUCLEOTIDE SEQUENCE [LARGE SCALE GENOMIC DNA]</scope>
    <source>
        <strain evidence="1">cv. B73</strain>
    </source>
</reference>
<reference evidence="2" key="1">
    <citation type="journal article" date="2009" name="Science">
        <title>The B73 maize genome: complexity, diversity, and dynamics.</title>
        <authorList>
            <person name="Schnable P.S."/>
            <person name="Ware D."/>
            <person name="Fulton R.S."/>
            <person name="Stein J.C."/>
            <person name="Wei F."/>
            <person name="Pasternak S."/>
            <person name="Liang C."/>
            <person name="Zhang J."/>
            <person name="Fulton L."/>
            <person name="Graves T.A."/>
            <person name="Minx P."/>
            <person name="Reily A.D."/>
            <person name="Courtney L."/>
            <person name="Kruchowski S.S."/>
            <person name="Tomlinson C."/>
            <person name="Strong C."/>
            <person name="Delehaunty K."/>
            <person name="Fronick C."/>
            <person name="Courtney B."/>
            <person name="Rock S.M."/>
            <person name="Belter E."/>
            <person name="Du F."/>
            <person name="Kim K."/>
            <person name="Abbott R.M."/>
            <person name="Cotton M."/>
            <person name="Levy A."/>
            <person name="Marchetto P."/>
            <person name="Ochoa K."/>
            <person name="Jackson S.M."/>
            <person name="Gillam B."/>
            <person name="Chen W."/>
            <person name="Yan L."/>
            <person name="Higginbotham J."/>
            <person name="Cardenas M."/>
            <person name="Waligorski J."/>
            <person name="Applebaum E."/>
            <person name="Phelps L."/>
            <person name="Falcone J."/>
            <person name="Kanchi K."/>
            <person name="Thane T."/>
            <person name="Scimone A."/>
            <person name="Thane N."/>
            <person name="Henke J."/>
            <person name="Wang T."/>
            <person name="Ruppert J."/>
            <person name="Shah N."/>
            <person name="Rotter K."/>
            <person name="Hodges J."/>
            <person name="Ingenthron E."/>
            <person name="Cordes M."/>
            <person name="Kohlberg S."/>
            <person name="Sgro J."/>
            <person name="Delgado B."/>
            <person name="Mead K."/>
            <person name="Chinwalla A."/>
            <person name="Leonard S."/>
            <person name="Crouse K."/>
            <person name="Collura K."/>
            <person name="Kudrna D."/>
            <person name="Currie J."/>
            <person name="He R."/>
            <person name="Angelova A."/>
            <person name="Rajasekar S."/>
            <person name="Mueller T."/>
            <person name="Lomeli R."/>
            <person name="Scara G."/>
            <person name="Ko A."/>
            <person name="Delaney K."/>
            <person name="Wissotski M."/>
            <person name="Lopez G."/>
            <person name="Campos D."/>
            <person name="Braidotti M."/>
            <person name="Ashley E."/>
            <person name="Golser W."/>
            <person name="Kim H."/>
            <person name="Lee S."/>
            <person name="Lin J."/>
            <person name="Dujmic Z."/>
            <person name="Kim W."/>
            <person name="Talag J."/>
            <person name="Zuccolo A."/>
            <person name="Fan C."/>
            <person name="Sebastian A."/>
            <person name="Kramer M."/>
            <person name="Spiegel L."/>
            <person name="Nascimento L."/>
            <person name="Zutavern T."/>
            <person name="Miller B."/>
            <person name="Ambroise C."/>
            <person name="Muller S."/>
            <person name="Spooner W."/>
            <person name="Narechania A."/>
            <person name="Ren L."/>
            <person name="Wei S."/>
            <person name="Kumari S."/>
            <person name="Faga B."/>
            <person name="Levy M.J."/>
            <person name="McMahan L."/>
            <person name="Van Buren P."/>
            <person name="Vaughn M.W."/>
            <person name="Ying K."/>
            <person name="Yeh C.-T."/>
            <person name="Emrich S.J."/>
            <person name="Jia Y."/>
            <person name="Kalyanaraman A."/>
            <person name="Hsia A.-P."/>
            <person name="Barbazuk W.B."/>
            <person name="Baucom R.S."/>
            <person name="Brutnell T.P."/>
            <person name="Carpita N.C."/>
            <person name="Chaparro C."/>
            <person name="Chia J.-M."/>
            <person name="Deragon J.-M."/>
            <person name="Estill J.C."/>
            <person name="Fu Y."/>
            <person name="Jeddeloh J.A."/>
            <person name="Han Y."/>
            <person name="Lee H."/>
            <person name="Li P."/>
            <person name="Lisch D.R."/>
            <person name="Liu S."/>
            <person name="Liu Z."/>
            <person name="Nagel D.H."/>
            <person name="McCann M.C."/>
            <person name="SanMiguel P."/>
            <person name="Myers A.M."/>
            <person name="Nettleton D."/>
            <person name="Nguyen J."/>
            <person name="Penning B.W."/>
            <person name="Ponnala L."/>
            <person name="Schneider K.L."/>
            <person name="Schwartz D.C."/>
            <person name="Sharma A."/>
            <person name="Soderlund C."/>
            <person name="Springer N.M."/>
            <person name="Sun Q."/>
            <person name="Wang H."/>
            <person name="Waterman M."/>
            <person name="Westerman R."/>
            <person name="Wolfgruber T.K."/>
            <person name="Yang L."/>
            <person name="Yu Y."/>
            <person name="Zhang L."/>
            <person name="Zhou S."/>
            <person name="Zhu Q."/>
            <person name="Bennetzen J.L."/>
            <person name="Dawe R.K."/>
            <person name="Jiang J."/>
            <person name="Jiang N."/>
            <person name="Presting G.G."/>
            <person name="Wessler S.R."/>
            <person name="Aluru S."/>
            <person name="Martienssen R.A."/>
            <person name="Clifton S.W."/>
            <person name="McCombie W.R."/>
            <person name="Wing R.A."/>
            <person name="Wilson R.K."/>
        </authorList>
    </citation>
    <scope>NUCLEOTIDE SEQUENCE [LARGE SCALE GENOMIC DNA]</scope>
    <source>
        <strain evidence="2">cv. B73</strain>
    </source>
</reference>
<dbReference type="Proteomes" id="UP000007305">
    <property type="component" value="Chromosome 6"/>
</dbReference>
<reference evidence="1" key="3">
    <citation type="submission" date="2021-05" db="UniProtKB">
        <authorList>
            <consortium name="EnsemblPlants"/>
        </authorList>
    </citation>
    <scope>IDENTIFICATION</scope>
    <source>
        <strain evidence="1">cv. B73</strain>
    </source>
</reference>
<sequence>MAINKLVPRVRHTGEAPVDAVRELPRVRLLLRRQELPLPQRVHGGVRVLADLRQRSYVDEVHGYLLHRPRHALGGREEVPVRAHLQFLIVADRRLCLGEAFYGVGAAPTFAPGVDQSQTVNVPPVVRHSDPASPEH</sequence>
<evidence type="ECO:0000313" key="2">
    <source>
        <dbReference type="Proteomes" id="UP000007305"/>
    </source>
</evidence>
<accession>A0A804PZP8</accession>
<keyword evidence="2" id="KW-1185">Reference proteome</keyword>
<dbReference type="InParanoid" id="A0A804PZP8"/>
<organism evidence="1 2">
    <name type="scientific">Zea mays</name>
    <name type="common">Maize</name>
    <dbReference type="NCBI Taxonomy" id="4577"/>
    <lineage>
        <taxon>Eukaryota</taxon>
        <taxon>Viridiplantae</taxon>
        <taxon>Streptophyta</taxon>
        <taxon>Embryophyta</taxon>
        <taxon>Tracheophyta</taxon>
        <taxon>Spermatophyta</taxon>
        <taxon>Magnoliopsida</taxon>
        <taxon>Liliopsida</taxon>
        <taxon>Poales</taxon>
        <taxon>Poaceae</taxon>
        <taxon>PACMAD clade</taxon>
        <taxon>Panicoideae</taxon>
        <taxon>Andropogonodae</taxon>
        <taxon>Andropogoneae</taxon>
        <taxon>Tripsacinae</taxon>
        <taxon>Zea</taxon>
    </lineage>
</organism>
<proteinExistence type="predicted"/>
<evidence type="ECO:0000313" key="1">
    <source>
        <dbReference type="EnsemblPlants" id="Zm00001eb286100_P001"/>
    </source>
</evidence>
<dbReference type="Gramene" id="Zm00001eb286100_T001">
    <property type="protein sequence ID" value="Zm00001eb286100_P001"/>
    <property type="gene ID" value="Zm00001eb286100"/>
</dbReference>
<dbReference type="AlphaFoldDB" id="A0A804PZP8"/>